<sequence>NQGVNMITLDEEYDMKGTIVPIGNKEVVATISSIAPFIIIQLNAPLTIQIYQPRSVVTPIIAKKLDYNS</sequence>
<dbReference type="EMBL" id="JACEIK010002388">
    <property type="protein sequence ID" value="MCD9560844.1"/>
    <property type="molecule type" value="Genomic_DNA"/>
</dbReference>
<evidence type="ECO:0000313" key="2">
    <source>
        <dbReference type="Proteomes" id="UP000823775"/>
    </source>
</evidence>
<feature type="non-terminal residue" evidence="1">
    <location>
        <position position="1"/>
    </location>
</feature>
<comment type="caution">
    <text evidence="1">The sequence shown here is derived from an EMBL/GenBank/DDBJ whole genome shotgun (WGS) entry which is preliminary data.</text>
</comment>
<dbReference type="Proteomes" id="UP000823775">
    <property type="component" value="Unassembled WGS sequence"/>
</dbReference>
<proteinExistence type="predicted"/>
<gene>
    <name evidence="1" type="ORF">HAX54_019651</name>
</gene>
<reference evidence="1 2" key="1">
    <citation type="journal article" date="2021" name="BMC Genomics">
        <title>Datura genome reveals duplications of psychoactive alkaloid biosynthetic genes and high mutation rate following tissue culture.</title>
        <authorList>
            <person name="Rajewski A."/>
            <person name="Carter-House D."/>
            <person name="Stajich J."/>
            <person name="Litt A."/>
        </authorList>
    </citation>
    <scope>NUCLEOTIDE SEQUENCE [LARGE SCALE GENOMIC DNA]</scope>
    <source>
        <strain evidence="1">AR-01</strain>
    </source>
</reference>
<organism evidence="1 2">
    <name type="scientific">Datura stramonium</name>
    <name type="common">Jimsonweed</name>
    <name type="synonym">Common thornapple</name>
    <dbReference type="NCBI Taxonomy" id="4076"/>
    <lineage>
        <taxon>Eukaryota</taxon>
        <taxon>Viridiplantae</taxon>
        <taxon>Streptophyta</taxon>
        <taxon>Embryophyta</taxon>
        <taxon>Tracheophyta</taxon>
        <taxon>Spermatophyta</taxon>
        <taxon>Magnoliopsida</taxon>
        <taxon>eudicotyledons</taxon>
        <taxon>Gunneridae</taxon>
        <taxon>Pentapetalae</taxon>
        <taxon>asterids</taxon>
        <taxon>lamiids</taxon>
        <taxon>Solanales</taxon>
        <taxon>Solanaceae</taxon>
        <taxon>Solanoideae</taxon>
        <taxon>Datureae</taxon>
        <taxon>Datura</taxon>
    </lineage>
</organism>
<evidence type="ECO:0000313" key="1">
    <source>
        <dbReference type="EMBL" id="MCD9560844.1"/>
    </source>
</evidence>
<protein>
    <submittedName>
        <fullName evidence="1">Uncharacterized protein</fullName>
    </submittedName>
</protein>
<name>A0ABS8UPI8_DATST</name>
<keyword evidence="2" id="KW-1185">Reference proteome</keyword>
<accession>A0ABS8UPI8</accession>